<dbReference type="EMBL" id="AAXT01000001">
    <property type="protein sequence ID" value="EDO08393.1"/>
    <property type="molecule type" value="Genomic_DNA"/>
</dbReference>
<reference evidence="3" key="3">
    <citation type="journal article" date="2021" name="Int. J. Parasitol.">
        <title>Comparative analysis of gene expression between Babesia bovis blood stages and kinetes allowed by improved genome annotation.</title>
        <authorList>
            <person name="Ueti M.W."/>
            <person name="Johnson W.C."/>
            <person name="Kappmeyer L.S."/>
            <person name="Herndon D.R."/>
            <person name="Mousel M.R."/>
            <person name="Reif K.E."/>
            <person name="Taus N.S."/>
            <person name="Ifeonu O.O."/>
            <person name="Silva J.C."/>
            <person name="Suarez C.E."/>
            <person name="Brayton K.A."/>
        </authorList>
    </citation>
    <scope>NUCLEOTIDE SEQUENCE [LARGE SCALE GENOMIC DNA]</scope>
</reference>
<name>A7APA9_BABBO</name>
<dbReference type="FunCoup" id="A7APA9">
    <property type="interactions" value="16"/>
</dbReference>
<evidence type="ECO:0000313" key="2">
    <source>
        <dbReference type="EMBL" id="EDO08393.1"/>
    </source>
</evidence>
<dbReference type="GeneID" id="5480213"/>
<dbReference type="eggNOG" id="ENOG502SNRM">
    <property type="taxonomic scope" value="Eukaryota"/>
</dbReference>
<feature type="region of interest" description="Disordered" evidence="1">
    <location>
        <begin position="92"/>
        <end position="116"/>
    </location>
</feature>
<dbReference type="STRING" id="5865.A7APA9"/>
<proteinExistence type="predicted"/>
<reference evidence="2 3" key="1">
    <citation type="journal article" date="2007" name="PLoS Pathog.">
        <title>Genome sequence of Babesia bovis and comparative analysis of apicomplexan hemoprotozoa.</title>
        <authorList>
            <person name="Brayton K.A."/>
            <person name="Lau A.O.T."/>
            <person name="Herndon D.R."/>
            <person name="Hannick L."/>
            <person name="Kappmeyer L.S."/>
            <person name="Berens S.J."/>
            <person name="Bidwell S.L."/>
            <person name="Brown W.C."/>
            <person name="Crabtree J."/>
            <person name="Fadrosh D."/>
            <person name="Feldblum T."/>
            <person name="Forberger H.A."/>
            <person name="Haas B.J."/>
            <person name="Howell J.M."/>
            <person name="Khouri H."/>
            <person name="Koo H."/>
            <person name="Mann D.J."/>
            <person name="Norimine J."/>
            <person name="Paulsen I.T."/>
            <person name="Radune D."/>
            <person name="Ren Q."/>
            <person name="Smith R.K. Jr."/>
            <person name="Suarez C.E."/>
            <person name="White O."/>
            <person name="Wortman J.R."/>
            <person name="Knowles D.P. Jr."/>
            <person name="McElwain T.F."/>
            <person name="Nene V.M."/>
        </authorList>
    </citation>
    <scope>NUCLEOTIDE SEQUENCE [LARGE SCALE GENOMIC DNA]</scope>
    <source>
        <strain evidence="2">T2Bo</strain>
    </source>
</reference>
<organism evidence="2 3">
    <name type="scientific">Babesia bovis</name>
    <dbReference type="NCBI Taxonomy" id="5865"/>
    <lineage>
        <taxon>Eukaryota</taxon>
        <taxon>Sar</taxon>
        <taxon>Alveolata</taxon>
        <taxon>Apicomplexa</taxon>
        <taxon>Aconoidasida</taxon>
        <taxon>Piroplasmida</taxon>
        <taxon>Babesiidae</taxon>
        <taxon>Babesia</taxon>
    </lineage>
</organism>
<dbReference type="RefSeq" id="XP_001611961.1">
    <property type="nucleotide sequence ID" value="XM_001611911.1"/>
</dbReference>
<dbReference type="KEGG" id="bbo:BBOV_III008330"/>
<dbReference type="InParanoid" id="A7APA9"/>
<sequence>MWKTALPRFFSVMRRHYPDEVPLELLRQKALLVENFSPKLLDTQSHVIDIFAKCGMHISQDDVHIMRNRFGIPCGRVLILVESLMTPNFHFGETDSSKNTDSNASGDVTDQNVSHENETTKATFFTKSIQKTLLDQLPPEARTYICDEHDVKCYVEQCERYLTLSEDLRKLAEPTNLHRIVTVTGMNKSYGRLELAEVIKKHTSVSVKPTNIVFRFKSNGEQDSTAWVLCDTIRDANRIIAELQEVAIPKRYQYGSLMGASFLYSARSSLFLSHPELDFITSKSKYQVFTIGWQSDIDEAELSHLANSLKFFPKSVKVIKLPSTDGSKHEIGAFFECDRMRNTKKLMMRLHMLKRRWKIPDHNVFYAYPKTADIRWESDNGVYKENEHDDFSDIDEPVHY</sequence>
<dbReference type="Proteomes" id="UP000002173">
    <property type="component" value="Unassembled WGS sequence"/>
</dbReference>
<reference evidence="3" key="2">
    <citation type="journal article" date="2020" name="Data Brief">
        <title>Transcriptome dataset of Babesia bovis life stages within vertebrate and invertebrate hosts.</title>
        <authorList>
            <person name="Ueti M.W."/>
            <person name="Johnson W.C."/>
            <person name="Kappmeyer L.S."/>
            <person name="Herndon D.R."/>
            <person name="Mousel M.R."/>
            <person name="Reif K.E."/>
            <person name="Taus N.S."/>
            <person name="Ifeonu O.O."/>
            <person name="Silva J.C."/>
            <person name="Suarez C.E."/>
            <person name="Brayton K.A."/>
        </authorList>
    </citation>
    <scope>NUCLEOTIDE SEQUENCE [LARGE SCALE GENOMIC DNA]</scope>
</reference>
<feature type="compositionally biased region" description="Polar residues" evidence="1">
    <location>
        <begin position="99"/>
        <end position="112"/>
    </location>
</feature>
<protein>
    <submittedName>
        <fullName evidence="2">Uncharacterized protein</fullName>
    </submittedName>
</protein>
<evidence type="ECO:0000256" key="1">
    <source>
        <dbReference type="SAM" id="MobiDB-lite"/>
    </source>
</evidence>
<keyword evidence="3" id="KW-1185">Reference proteome</keyword>
<gene>
    <name evidence="2" type="ORF">BBOV_III008330</name>
</gene>
<comment type="caution">
    <text evidence="2">The sequence shown here is derived from an EMBL/GenBank/DDBJ whole genome shotgun (WGS) entry which is preliminary data.</text>
</comment>
<accession>A7APA9</accession>
<dbReference type="OMA" id="DCAYVLC"/>
<dbReference type="AlphaFoldDB" id="A7APA9"/>
<dbReference type="VEuPathDB" id="PiroplasmaDB:BBOV_III008330"/>
<evidence type="ECO:0000313" key="3">
    <source>
        <dbReference type="Proteomes" id="UP000002173"/>
    </source>
</evidence>